<protein>
    <recommendedName>
        <fullName evidence="3">DUF3000 domain-containing protein</fullName>
    </recommendedName>
</protein>
<evidence type="ECO:0008006" key="3">
    <source>
        <dbReference type="Google" id="ProtNLM"/>
    </source>
</evidence>
<dbReference type="Pfam" id="PF11452">
    <property type="entry name" value="DUF3000"/>
    <property type="match status" value="1"/>
</dbReference>
<name>A0ABQ6I8W6_9MICO</name>
<dbReference type="Proteomes" id="UP001157125">
    <property type="component" value="Unassembled WGS sequence"/>
</dbReference>
<keyword evidence="2" id="KW-1185">Reference proteome</keyword>
<comment type="caution">
    <text evidence="1">The sequence shown here is derived from an EMBL/GenBank/DDBJ whole genome shotgun (WGS) entry which is preliminary data.</text>
</comment>
<dbReference type="InterPro" id="IPR021555">
    <property type="entry name" value="DUF3000"/>
</dbReference>
<sequence>MALRRVANRGVGTHAPTLNGMAQDFEQAPPDFRAALTSLASARTRSDVVLTEAPAPGRIAPYAVAISGELHADDAHASGRFVLLHDPAGHDAWDGRFRVVALVKAQVEPEVGADEMWADVAWSWLEESLEGAPHRARGGTVTKVTNRLLRRALRSARARCTSVRVSWTPLDNNMEPHVQAWTDLLATCAGVPPLPEGVTMLPGRHA</sequence>
<gene>
    <name evidence="1" type="ORF">GCM10025876_01100</name>
</gene>
<accession>A0ABQ6I8W6</accession>
<proteinExistence type="predicted"/>
<evidence type="ECO:0000313" key="2">
    <source>
        <dbReference type="Proteomes" id="UP001157125"/>
    </source>
</evidence>
<dbReference type="EMBL" id="BSUN01000001">
    <property type="protein sequence ID" value="GMA33906.1"/>
    <property type="molecule type" value="Genomic_DNA"/>
</dbReference>
<organism evidence="1 2">
    <name type="scientific">Demequina litorisediminis</name>
    <dbReference type="NCBI Taxonomy" id="1849022"/>
    <lineage>
        <taxon>Bacteria</taxon>
        <taxon>Bacillati</taxon>
        <taxon>Actinomycetota</taxon>
        <taxon>Actinomycetes</taxon>
        <taxon>Micrococcales</taxon>
        <taxon>Demequinaceae</taxon>
        <taxon>Demequina</taxon>
    </lineage>
</organism>
<evidence type="ECO:0000313" key="1">
    <source>
        <dbReference type="EMBL" id="GMA33906.1"/>
    </source>
</evidence>
<reference evidence="2" key="1">
    <citation type="journal article" date="2019" name="Int. J. Syst. Evol. Microbiol.">
        <title>The Global Catalogue of Microorganisms (GCM) 10K type strain sequencing project: providing services to taxonomists for standard genome sequencing and annotation.</title>
        <authorList>
            <consortium name="The Broad Institute Genomics Platform"/>
            <consortium name="The Broad Institute Genome Sequencing Center for Infectious Disease"/>
            <person name="Wu L."/>
            <person name="Ma J."/>
        </authorList>
    </citation>
    <scope>NUCLEOTIDE SEQUENCE [LARGE SCALE GENOMIC DNA]</scope>
    <source>
        <strain evidence="2">NBRC 112299</strain>
    </source>
</reference>